<dbReference type="SUPFAM" id="SSF81336">
    <property type="entry name" value="F1F0 ATP synthase subunit A"/>
    <property type="match status" value="1"/>
</dbReference>
<dbReference type="InterPro" id="IPR035908">
    <property type="entry name" value="F0_ATP_A_sf"/>
</dbReference>
<dbReference type="InterPro" id="IPR045082">
    <property type="entry name" value="ATP_syn_F0_a_bact/chloroplast"/>
</dbReference>
<dbReference type="PRINTS" id="PR00123">
    <property type="entry name" value="ATPASEA"/>
</dbReference>
<accession>A0A0G1LD36</accession>
<keyword evidence="10 11" id="KW-0066">ATP synthesis</keyword>
<dbReference type="AlphaFoldDB" id="A0A0G1LD36"/>
<comment type="subcellular location">
    <subcellularLocation>
        <location evidence="11 12">Cell membrane</location>
        <topology evidence="11 12">Multi-pass membrane protein</topology>
    </subcellularLocation>
    <subcellularLocation>
        <location evidence="1">Membrane</location>
        <topology evidence="1">Multi-pass membrane protein</topology>
    </subcellularLocation>
</comment>
<keyword evidence="9 11" id="KW-0472">Membrane</keyword>
<dbReference type="Gene3D" id="1.20.120.220">
    <property type="entry name" value="ATP synthase, F0 complex, subunit A"/>
    <property type="match status" value="1"/>
</dbReference>
<keyword evidence="11" id="KW-1003">Cell membrane</keyword>
<organism evidence="13 14">
    <name type="scientific">Candidatus Woesebacteria bacterium GW2011_GWA2_44_33</name>
    <dbReference type="NCBI Taxonomy" id="1618564"/>
    <lineage>
        <taxon>Bacteria</taxon>
        <taxon>Candidatus Woeseibacteriota</taxon>
    </lineage>
</organism>
<evidence type="ECO:0000313" key="13">
    <source>
        <dbReference type="EMBL" id="KKT66602.1"/>
    </source>
</evidence>
<evidence type="ECO:0000256" key="8">
    <source>
        <dbReference type="ARBA" id="ARBA00023065"/>
    </source>
</evidence>
<dbReference type="Pfam" id="PF00119">
    <property type="entry name" value="ATP-synt_A"/>
    <property type="match status" value="1"/>
</dbReference>
<evidence type="ECO:0000256" key="12">
    <source>
        <dbReference type="RuleBase" id="RU000483"/>
    </source>
</evidence>
<gene>
    <name evidence="11" type="primary">atpB</name>
    <name evidence="13" type="ORF">UW60_C0021G0018</name>
</gene>
<evidence type="ECO:0000256" key="1">
    <source>
        <dbReference type="ARBA" id="ARBA00004141"/>
    </source>
</evidence>
<dbReference type="HAMAP" id="MF_01393">
    <property type="entry name" value="ATP_synth_a_bact"/>
    <property type="match status" value="1"/>
</dbReference>
<evidence type="ECO:0000256" key="4">
    <source>
        <dbReference type="ARBA" id="ARBA00022547"/>
    </source>
</evidence>
<comment type="function">
    <text evidence="11 12">Key component of the proton channel; it plays a direct role in the translocation of protons across the membrane.</text>
</comment>
<keyword evidence="5 11" id="KW-0812">Transmembrane</keyword>
<feature type="transmembrane region" description="Helical" evidence="11">
    <location>
        <begin position="188"/>
        <end position="209"/>
    </location>
</feature>
<evidence type="ECO:0000256" key="9">
    <source>
        <dbReference type="ARBA" id="ARBA00023136"/>
    </source>
</evidence>
<comment type="caution">
    <text evidence="13">The sequence shown here is derived from an EMBL/GenBank/DDBJ whole genome shotgun (WGS) entry which is preliminary data.</text>
</comment>
<feature type="transmembrane region" description="Helical" evidence="11">
    <location>
        <begin position="25"/>
        <end position="43"/>
    </location>
</feature>
<keyword evidence="8 11" id="KW-0406">Ion transport</keyword>
<dbReference type="GO" id="GO:0042777">
    <property type="term" value="P:proton motive force-driven plasma membrane ATP synthesis"/>
    <property type="evidence" value="ECO:0007669"/>
    <property type="project" value="TreeGrafter"/>
</dbReference>
<dbReference type="Proteomes" id="UP000034826">
    <property type="component" value="Unassembled WGS sequence"/>
</dbReference>
<evidence type="ECO:0000256" key="10">
    <source>
        <dbReference type="ARBA" id="ARBA00023310"/>
    </source>
</evidence>
<dbReference type="NCBIfam" id="TIGR01131">
    <property type="entry name" value="ATP_synt_6_or_A"/>
    <property type="match status" value="1"/>
</dbReference>
<dbReference type="InterPro" id="IPR000568">
    <property type="entry name" value="ATP_synth_F0_asu"/>
</dbReference>
<dbReference type="PROSITE" id="PS00449">
    <property type="entry name" value="ATPASE_A"/>
    <property type="match status" value="1"/>
</dbReference>
<evidence type="ECO:0000256" key="6">
    <source>
        <dbReference type="ARBA" id="ARBA00022781"/>
    </source>
</evidence>
<keyword evidence="3 11" id="KW-0813">Transport</keyword>
<sequence length="243" mass="26506">MTQLHISIAAEEIGKLGPITVTNSLLTSWIVVGILVFLFIKLSSSVREIPSVKQLFIELPVEMIYLLCRSIAGRKAGVFFPYIAVFFLFILVANWSGLVPGVGAILVAGQEGKVPLLRAPTADLNLTFALALVSVGLIQYQGIKSLGIKYFGKFFSLNPTKAFIGFLELISELAKVLSFSFRLFGNIFAGEVLLVVIAVLVPILAPIPFYGLELFVGFIQALVFSMLTLVFFNMAAIGHEEED</sequence>
<keyword evidence="6 11" id="KW-0375">Hydrogen ion transport</keyword>
<dbReference type="PANTHER" id="PTHR42823">
    <property type="entry name" value="ATP SYNTHASE SUBUNIT A, CHLOROPLASTIC"/>
    <property type="match status" value="1"/>
</dbReference>
<reference evidence="13 14" key="1">
    <citation type="journal article" date="2015" name="Nature">
        <title>rRNA introns, odd ribosomes, and small enigmatic genomes across a large radiation of phyla.</title>
        <authorList>
            <person name="Brown C.T."/>
            <person name="Hug L.A."/>
            <person name="Thomas B.C."/>
            <person name="Sharon I."/>
            <person name="Castelle C.J."/>
            <person name="Singh A."/>
            <person name="Wilkins M.J."/>
            <person name="Williams K.H."/>
            <person name="Banfield J.F."/>
        </authorList>
    </citation>
    <scope>NUCLEOTIDE SEQUENCE [LARGE SCALE GENOMIC DNA]</scope>
</reference>
<dbReference type="InterPro" id="IPR023011">
    <property type="entry name" value="ATP_synth_F0_asu_AS"/>
</dbReference>
<comment type="similarity">
    <text evidence="2 11 12">Belongs to the ATPase A chain family.</text>
</comment>
<dbReference type="GO" id="GO:0045259">
    <property type="term" value="C:proton-transporting ATP synthase complex"/>
    <property type="evidence" value="ECO:0007669"/>
    <property type="project" value="UniProtKB-KW"/>
</dbReference>
<dbReference type="GO" id="GO:0046933">
    <property type="term" value="F:proton-transporting ATP synthase activity, rotational mechanism"/>
    <property type="evidence" value="ECO:0007669"/>
    <property type="project" value="UniProtKB-UniRule"/>
</dbReference>
<evidence type="ECO:0000256" key="2">
    <source>
        <dbReference type="ARBA" id="ARBA00006810"/>
    </source>
</evidence>
<keyword evidence="7 11" id="KW-1133">Transmembrane helix</keyword>
<dbReference type="EMBL" id="LCIY01000021">
    <property type="protein sequence ID" value="KKT66602.1"/>
    <property type="molecule type" value="Genomic_DNA"/>
</dbReference>
<evidence type="ECO:0000256" key="3">
    <source>
        <dbReference type="ARBA" id="ARBA00022448"/>
    </source>
</evidence>
<feature type="transmembrane region" description="Helical" evidence="11">
    <location>
        <begin position="215"/>
        <end position="237"/>
    </location>
</feature>
<evidence type="ECO:0000256" key="5">
    <source>
        <dbReference type="ARBA" id="ARBA00022692"/>
    </source>
</evidence>
<dbReference type="GO" id="GO:0005886">
    <property type="term" value="C:plasma membrane"/>
    <property type="evidence" value="ECO:0007669"/>
    <property type="project" value="UniProtKB-SubCell"/>
</dbReference>
<feature type="transmembrane region" description="Helical" evidence="11">
    <location>
        <begin position="79"/>
        <end position="109"/>
    </location>
</feature>
<name>A0A0G1LD36_9BACT</name>
<feature type="transmembrane region" description="Helical" evidence="11">
    <location>
        <begin position="121"/>
        <end position="142"/>
    </location>
</feature>
<evidence type="ECO:0000256" key="11">
    <source>
        <dbReference type="HAMAP-Rule" id="MF_01393"/>
    </source>
</evidence>
<evidence type="ECO:0000256" key="7">
    <source>
        <dbReference type="ARBA" id="ARBA00022989"/>
    </source>
</evidence>
<keyword evidence="4 11" id="KW-0138">CF(0)</keyword>
<dbReference type="PATRIC" id="fig|1618564.3.peg.612"/>
<protein>
    <recommendedName>
        <fullName evidence="11 12">ATP synthase subunit a</fullName>
    </recommendedName>
    <alternativeName>
        <fullName evidence="11">ATP synthase F0 sector subunit a</fullName>
    </alternativeName>
    <alternativeName>
        <fullName evidence="11">F-ATPase subunit 6</fullName>
    </alternativeName>
</protein>
<proteinExistence type="inferred from homology"/>
<dbReference type="CDD" id="cd00310">
    <property type="entry name" value="ATP-synt_Fo_a_6"/>
    <property type="match status" value="1"/>
</dbReference>
<evidence type="ECO:0000313" key="14">
    <source>
        <dbReference type="Proteomes" id="UP000034826"/>
    </source>
</evidence>
<dbReference type="PANTHER" id="PTHR42823:SF3">
    <property type="entry name" value="ATP SYNTHASE SUBUNIT A, CHLOROPLASTIC"/>
    <property type="match status" value="1"/>
</dbReference>